<keyword evidence="3" id="KW-1185">Reference proteome</keyword>
<accession>Q4CZC7</accession>
<evidence type="ECO:0000256" key="1">
    <source>
        <dbReference type="SAM" id="MobiDB-lite"/>
    </source>
</evidence>
<proteinExistence type="predicted"/>
<dbReference type="AlphaFoldDB" id="Q4CZC7"/>
<dbReference type="Proteomes" id="UP000002296">
    <property type="component" value="Unassembled WGS sequence"/>
</dbReference>
<gene>
    <name evidence="2" type="ORF">Tc00.1047053508681.20</name>
</gene>
<dbReference type="PaxDb" id="353153-Q4CZC7"/>
<feature type="compositionally biased region" description="Polar residues" evidence="1">
    <location>
        <begin position="70"/>
        <end position="82"/>
    </location>
</feature>
<reference evidence="2 3" key="1">
    <citation type="journal article" date="2005" name="Science">
        <title>The genome sequence of Trypanosoma cruzi, etiologic agent of Chagas disease.</title>
        <authorList>
            <person name="El-Sayed N.M."/>
            <person name="Myler P.J."/>
            <person name="Bartholomeu D.C."/>
            <person name="Nilsson D."/>
            <person name="Aggarwal G."/>
            <person name="Tran A.N."/>
            <person name="Ghedin E."/>
            <person name="Worthey E.A."/>
            <person name="Delcher A.L."/>
            <person name="Blandin G."/>
            <person name="Westenberger S.J."/>
            <person name="Caler E."/>
            <person name="Cerqueira G.C."/>
            <person name="Branche C."/>
            <person name="Haas B."/>
            <person name="Anupama A."/>
            <person name="Arner E."/>
            <person name="Aslund L."/>
            <person name="Attipoe P."/>
            <person name="Bontempi E."/>
            <person name="Bringaud F."/>
            <person name="Burton P."/>
            <person name="Cadag E."/>
            <person name="Campbell D.A."/>
            <person name="Carrington M."/>
            <person name="Crabtree J."/>
            <person name="Darban H."/>
            <person name="da Silveira J.F."/>
            <person name="de Jong P."/>
            <person name="Edwards K."/>
            <person name="Englund P.T."/>
            <person name="Fazelina G."/>
            <person name="Feldblyum T."/>
            <person name="Ferella M."/>
            <person name="Frasch A.C."/>
            <person name="Gull K."/>
            <person name="Horn D."/>
            <person name="Hou L."/>
            <person name="Huang Y."/>
            <person name="Kindlund E."/>
            <person name="Klingbeil M."/>
            <person name="Kluge S."/>
            <person name="Koo H."/>
            <person name="Lacerda D."/>
            <person name="Levin M.J."/>
            <person name="Lorenzi H."/>
            <person name="Louie T."/>
            <person name="Machado C.R."/>
            <person name="McCulloch R."/>
            <person name="McKenna A."/>
            <person name="Mizuno Y."/>
            <person name="Mottram J.C."/>
            <person name="Nelson S."/>
            <person name="Ochaya S."/>
            <person name="Osoegawa K."/>
            <person name="Pai G."/>
            <person name="Parsons M."/>
            <person name="Pentony M."/>
            <person name="Pettersson U."/>
            <person name="Pop M."/>
            <person name="Ramirez J.L."/>
            <person name="Rinta J."/>
            <person name="Robertson L."/>
            <person name="Salzberg S.L."/>
            <person name="Sanchez D.O."/>
            <person name="Seyler A."/>
            <person name="Sharma R."/>
            <person name="Shetty J."/>
            <person name="Simpson A.J."/>
            <person name="Sisk E."/>
            <person name="Tammi M.T."/>
            <person name="Tarleton R."/>
            <person name="Teixeira S."/>
            <person name="Van Aken S."/>
            <person name="Vogt C."/>
            <person name="Ward P.N."/>
            <person name="Wickstead B."/>
            <person name="Wortman J."/>
            <person name="White O."/>
            <person name="Fraser C.M."/>
            <person name="Stuart K.D."/>
            <person name="Andersson B."/>
        </authorList>
    </citation>
    <scope>NUCLEOTIDE SEQUENCE [LARGE SCALE GENOMIC DNA]</scope>
    <source>
        <strain evidence="2 3">CL Brener</strain>
    </source>
</reference>
<organism evidence="2 3">
    <name type="scientific">Trypanosoma cruzi (strain CL Brener)</name>
    <dbReference type="NCBI Taxonomy" id="353153"/>
    <lineage>
        <taxon>Eukaryota</taxon>
        <taxon>Discoba</taxon>
        <taxon>Euglenozoa</taxon>
        <taxon>Kinetoplastea</taxon>
        <taxon>Metakinetoplastina</taxon>
        <taxon>Trypanosomatida</taxon>
        <taxon>Trypanosomatidae</taxon>
        <taxon>Trypanosoma</taxon>
        <taxon>Schizotrypanum</taxon>
    </lineage>
</organism>
<dbReference type="InParanoid" id="Q4CZC7"/>
<dbReference type="GeneID" id="3537718"/>
<sequence length="187" mass="20238">MHAEFHHSATPFKVLPKQSASDTVISHTLPVHRCGKDVDTNGIMCANVGGVNSKHSHTTLAPSVHPTPRLKTTATSTNQQNNEAVETTSLQALQGSTATPPTGACSPLLAAVQASLLLVSRGVEHLPDHLALTKQASRRRHSLFPRMVLPRSIMCKLSTSHHPKFLSIVTNKKDNFFFKVNINTTSP</sequence>
<feature type="region of interest" description="Disordered" evidence="1">
    <location>
        <begin position="54"/>
        <end position="82"/>
    </location>
</feature>
<evidence type="ECO:0000313" key="3">
    <source>
        <dbReference type="Proteomes" id="UP000002296"/>
    </source>
</evidence>
<name>Q4CZC7_TRYCC</name>
<comment type="caution">
    <text evidence="2">The sequence shown here is derived from an EMBL/GenBank/DDBJ whole genome shotgun (WGS) entry which is preliminary data.</text>
</comment>
<dbReference type="EMBL" id="AAHK01001381">
    <property type="protein sequence ID" value="EAN85627.1"/>
    <property type="molecule type" value="Genomic_DNA"/>
</dbReference>
<dbReference type="KEGG" id="tcr:508681.20"/>
<dbReference type="RefSeq" id="XP_807478.1">
    <property type="nucleotide sequence ID" value="XM_802385.1"/>
</dbReference>
<evidence type="ECO:0000313" key="2">
    <source>
        <dbReference type="EMBL" id="EAN85627.1"/>
    </source>
</evidence>
<protein>
    <submittedName>
        <fullName evidence="2">Uncharacterized protein</fullName>
    </submittedName>
</protein>